<evidence type="ECO:0000256" key="4">
    <source>
        <dbReference type="ARBA" id="ARBA00022692"/>
    </source>
</evidence>
<dbReference type="EMBL" id="JASZZN010000004">
    <property type="protein sequence ID" value="MDM4015208.1"/>
    <property type="molecule type" value="Genomic_DNA"/>
</dbReference>
<proteinExistence type="inferred from homology"/>
<keyword evidence="3" id="KW-1003">Cell membrane</keyword>
<comment type="subcellular location">
    <subcellularLocation>
        <location evidence="1">Cell membrane</location>
        <topology evidence="1">Multi-pass membrane protein</topology>
    </subcellularLocation>
</comment>
<name>A0ABT7PFD6_9BACT</name>
<dbReference type="InterPro" id="IPR007353">
    <property type="entry name" value="DUF421"/>
</dbReference>
<evidence type="ECO:0000313" key="10">
    <source>
        <dbReference type="EMBL" id="MDM4015208.1"/>
    </source>
</evidence>
<feature type="transmembrane region" description="Helical" evidence="7">
    <location>
        <begin position="14"/>
        <end position="32"/>
    </location>
</feature>
<comment type="similarity">
    <text evidence="2">Belongs to the UPF0702 family.</text>
</comment>
<evidence type="ECO:0000256" key="3">
    <source>
        <dbReference type="ARBA" id="ARBA00022475"/>
    </source>
</evidence>
<evidence type="ECO:0000259" key="9">
    <source>
        <dbReference type="Pfam" id="PF20730"/>
    </source>
</evidence>
<evidence type="ECO:0000256" key="5">
    <source>
        <dbReference type="ARBA" id="ARBA00022989"/>
    </source>
</evidence>
<dbReference type="InterPro" id="IPR023090">
    <property type="entry name" value="UPF0702_alpha/beta_dom_sf"/>
</dbReference>
<protein>
    <submittedName>
        <fullName evidence="10">DUF421 domain-containing protein</fullName>
    </submittedName>
</protein>
<keyword evidence="4 7" id="KW-0812">Transmembrane</keyword>
<dbReference type="PANTHER" id="PTHR34582:SF6">
    <property type="entry name" value="UPF0702 TRANSMEMBRANE PROTEIN YCAP"/>
    <property type="match status" value="1"/>
</dbReference>
<dbReference type="Pfam" id="PF20730">
    <property type="entry name" value="YetF_N"/>
    <property type="match status" value="1"/>
</dbReference>
<organism evidence="10 11">
    <name type="scientific">Roseiconus lacunae</name>
    <dbReference type="NCBI Taxonomy" id="2605694"/>
    <lineage>
        <taxon>Bacteria</taxon>
        <taxon>Pseudomonadati</taxon>
        <taxon>Planctomycetota</taxon>
        <taxon>Planctomycetia</taxon>
        <taxon>Pirellulales</taxon>
        <taxon>Pirellulaceae</taxon>
        <taxon>Roseiconus</taxon>
    </lineage>
</organism>
<sequence>MIDQKMFFDGWAPLLRTTILGTLAYIALIMMLRVSGKRTLSKMNAFDFVVTVAFGSTLATVLISRDVSLAQGVVALALLIVLQLVCTFLATRSASFQRLIKAQPTLIFFRGRYLDDVLRRQRVTQEEVVAAIRSKGIADPESVDAVVIESEGTLTVIADNAASVGRLSDVGVEVDQPLTGKRDFRKAQCN</sequence>
<dbReference type="Proteomes" id="UP001239462">
    <property type="component" value="Unassembled WGS sequence"/>
</dbReference>
<evidence type="ECO:0000259" key="8">
    <source>
        <dbReference type="Pfam" id="PF04239"/>
    </source>
</evidence>
<keyword evidence="11" id="KW-1185">Reference proteome</keyword>
<evidence type="ECO:0000256" key="2">
    <source>
        <dbReference type="ARBA" id="ARBA00006448"/>
    </source>
</evidence>
<keyword evidence="5 7" id="KW-1133">Transmembrane helix</keyword>
<feature type="domain" description="YetF-like N-terminal transmembrane" evidence="9">
    <location>
        <begin position="22"/>
        <end position="88"/>
    </location>
</feature>
<feature type="transmembrane region" description="Helical" evidence="7">
    <location>
        <begin position="44"/>
        <end position="63"/>
    </location>
</feature>
<feature type="transmembrane region" description="Helical" evidence="7">
    <location>
        <begin position="69"/>
        <end position="91"/>
    </location>
</feature>
<keyword evidence="6 7" id="KW-0472">Membrane</keyword>
<dbReference type="RefSeq" id="WP_289162690.1">
    <property type="nucleotide sequence ID" value="NZ_JASZZN010000004.1"/>
</dbReference>
<evidence type="ECO:0000256" key="7">
    <source>
        <dbReference type="SAM" id="Phobius"/>
    </source>
</evidence>
<dbReference type="Gene3D" id="3.30.240.20">
    <property type="entry name" value="bsu07140 like domains"/>
    <property type="match status" value="1"/>
</dbReference>
<evidence type="ECO:0000313" key="11">
    <source>
        <dbReference type="Proteomes" id="UP001239462"/>
    </source>
</evidence>
<comment type="caution">
    <text evidence="10">The sequence shown here is derived from an EMBL/GenBank/DDBJ whole genome shotgun (WGS) entry which is preliminary data.</text>
</comment>
<dbReference type="InterPro" id="IPR048454">
    <property type="entry name" value="YetF_N"/>
</dbReference>
<reference evidence="10 11" key="1">
    <citation type="submission" date="2023-06" db="EMBL/GenBank/DDBJ databases">
        <title>Roseiconus lacunae JC819 isolated from Gulf of Mannar region, Tamil Nadu.</title>
        <authorList>
            <person name="Pk S."/>
            <person name="Ch S."/>
            <person name="Ch V.R."/>
        </authorList>
    </citation>
    <scope>NUCLEOTIDE SEQUENCE [LARGE SCALE GENOMIC DNA]</scope>
    <source>
        <strain evidence="10 11">JC819</strain>
    </source>
</reference>
<feature type="domain" description="YetF C-terminal" evidence="8">
    <location>
        <begin position="92"/>
        <end position="161"/>
    </location>
</feature>
<gene>
    <name evidence="10" type="ORF">QTN89_07190</name>
</gene>
<evidence type="ECO:0000256" key="1">
    <source>
        <dbReference type="ARBA" id="ARBA00004651"/>
    </source>
</evidence>
<accession>A0ABT7PFD6</accession>
<evidence type="ECO:0000256" key="6">
    <source>
        <dbReference type="ARBA" id="ARBA00023136"/>
    </source>
</evidence>
<dbReference type="PANTHER" id="PTHR34582">
    <property type="entry name" value="UPF0702 TRANSMEMBRANE PROTEIN YCAP"/>
    <property type="match status" value="1"/>
</dbReference>
<dbReference type="Pfam" id="PF04239">
    <property type="entry name" value="DUF421"/>
    <property type="match status" value="1"/>
</dbReference>